<accession>G0TZP2</accession>
<dbReference type="VEuPathDB" id="TriTrypDB:TvY486_0806770"/>
<name>G0TZP2_TRYVY</name>
<proteinExistence type="predicted"/>
<dbReference type="AlphaFoldDB" id="G0TZP2"/>
<gene>
    <name evidence="2" type="ORF">TVY486_0806770</name>
</gene>
<keyword evidence="1" id="KW-1133">Transmembrane helix</keyword>
<feature type="transmembrane region" description="Helical" evidence="1">
    <location>
        <begin position="116"/>
        <end position="140"/>
    </location>
</feature>
<feature type="transmembrane region" description="Helical" evidence="1">
    <location>
        <begin position="211"/>
        <end position="229"/>
    </location>
</feature>
<protein>
    <recommendedName>
        <fullName evidence="3">Transmembrane protein</fullName>
    </recommendedName>
</protein>
<dbReference type="OMA" id="FVADFFY"/>
<feature type="transmembrane region" description="Helical" evidence="1">
    <location>
        <begin position="6"/>
        <end position="25"/>
    </location>
</feature>
<feature type="transmembrane region" description="Helical" evidence="1">
    <location>
        <begin position="152"/>
        <end position="174"/>
    </location>
</feature>
<organism evidence="2">
    <name type="scientific">Trypanosoma vivax (strain Y486)</name>
    <dbReference type="NCBI Taxonomy" id="1055687"/>
    <lineage>
        <taxon>Eukaryota</taxon>
        <taxon>Discoba</taxon>
        <taxon>Euglenozoa</taxon>
        <taxon>Kinetoplastea</taxon>
        <taxon>Metakinetoplastina</taxon>
        <taxon>Trypanosomatida</taxon>
        <taxon>Trypanosomatidae</taxon>
        <taxon>Trypanosoma</taxon>
        <taxon>Duttonella</taxon>
    </lineage>
</organism>
<evidence type="ECO:0008006" key="3">
    <source>
        <dbReference type="Google" id="ProtNLM"/>
    </source>
</evidence>
<evidence type="ECO:0000256" key="1">
    <source>
        <dbReference type="SAM" id="Phobius"/>
    </source>
</evidence>
<sequence>MEESFALLLSTIVLIAFFAFDFFFARLLNMLKQDHPELEECTPEGAPDIDPVAAIDSLKQTAIEMYDYQQQRFGFRDGKIITGVSTSSHPCEGTTTYGTDETTSPPLASQRKTGSALHFVVVVCGFAAPIVTVLQLLWAGAFGWCRFSLPSWIEYVGAFTGLAGVFLYAARVSHCSRFSEVSRQQWLALMWFRLDFMCIVSVAAFLGAGAWVVSLCLLVVGFYLAHRVMRIEKRFNMLQRETQLVRGEVDLEHVHVPGTKEAARALASSDVRGYNALS</sequence>
<evidence type="ECO:0000313" key="2">
    <source>
        <dbReference type="EMBL" id="CCC50070.1"/>
    </source>
</evidence>
<keyword evidence="1" id="KW-0472">Membrane</keyword>
<reference evidence="2" key="1">
    <citation type="journal article" date="2012" name="Proc. Natl. Acad. Sci. U.S.A.">
        <title>Antigenic diversity is generated by distinct evolutionary mechanisms in African trypanosome species.</title>
        <authorList>
            <person name="Jackson A.P."/>
            <person name="Berry A."/>
            <person name="Aslett M."/>
            <person name="Allison H.C."/>
            <person name="Burton P."/>
            <person name="Vavrova-Anderson J."/>
            <person name="Brown R."/>
            <person name="Browne H."/>
            <person name="Corton N."/>
            <person name="Hauser H."/>
            <person name="Gamble J."/>
            <person name="Gilderthorp R."/>
            <person name="Marcello L."/>
            <person name="McQuillan J."/>
            <person name="Otto T.D."/>
            <person name="Quail M.A."/>
            <person name="Sanders M.J."/>
            <person name="van Tonder A."/>
            <person name="Ginger M.L."/>
            <person name="Field M.C."/>
            <person name="Barry J.D."/>
            <person name="Hertz-Fowler C."/>
            <person name="Berriman M."/>
        </authorList>
    </citation>
    <scope>NUCLEOTIDE SEQUENCE</scope>
    <source>
        <strain evidence="2">Y486</strain>
    </source>
</reference>
<keyword evidence="1" id="KW-0812">Transmembrane</keyword>
<dbReference type="EMBL" id="HE573024">
    <property type="protein sequence ID" value="CCC50070.1"/>
    <property type="molecule type" value="Genomic_DNA"/>
</dbReference>